<evidence type="ECO:0000256" key="8">
    <source>
        <dbReference type="ARBA" id="ARBA00022898"/>
    </source>
</evidence>
<name>A0A447PBL2_SALET</name>
<evidence type="ECO:0000256" key="9">
    <source>
        <dbReference type="ARBA" id="ARBA00023004"/>
    </source>
</evidence>
<dbReference type="PANTHER" id="PTHR11601">
    <property type="entry name" value="CYSTEINE DESULFURYLASE FAMILY MEMBER"/>
    <property type="match status" value="1"/>
</dbReference>
<dbReference type="InterPro" id="IPR020578">
    <property type="entry name" value="Aminotrans_V_PyrdxlP_BS"/>
</dbReference>
<dbReference type="PANTHER" id="PTHR11601:SF34">
    <property type="entry name" value="CYSTEINE DESULFURASE"/>
    <property type="match status" value="1"/>
</dbReference>
<evidence type="ECO:0000256" key="6">
    <source>
        <dbReference type="ARBA" id="ARBA00022714"/>
    </source>
</evidence>
<dbReference type="Proteomes" id="UP000273655">
    <property type="component" value="Chromosome 1"/>
</dbReference>
<dbReference type="InterPro" id="IPR015424">
    <property type="entry name" value="PyrdxlP-dep_Trfase"/>
</dbReference>
<evidence type="ECO:0000256" key="2">
    <source>
        <dbReference type="ARBA" id="ARBA00006490"/>
    </source>
</evidence>
<comment type="catalytic activity">
    <reaction evidence="11">
        <text>(sulfur carrier)-H + L-cysteine = (sulfur carrier)-SH + L-alanine</text>
        <dbReference type="Rhea" id="RHEA:43892"/>
        <dbReference type="Rhea" id="RHEA-COMP:14737"/>
        <dbReference type="Rhea" id="RHEA-COMP:14739"/>
        <dbReference type="ChEBI" id="CHEBI:29917"/>
        <dbReference type="ChEBI" id="CHEBI:35235"/>
        <dbReference type="ChEBI" id="CHEBI:57972"/>
        <dbReference type="ChEBI" id="CHEBI:64428"/>
        <dbReference type="EC" id="2.8.1.7"/>
    </reaction>
</comment>
<evidence type="ECO:0000313" key="15">
    <source>
        <dbReference type="Proteomes" id="UP000273655"/>
    </source>
</evidence>
<dbReference type="EC" id="2.8.1.7" evidence="3"/>
<keyword evidence="7" id="KW-0479">Metal-binding</keyword>
<dbReference type="Gene3D" id="3.40.640.10">
    <property type="entry name" value="Type I PLP-dependent aspartate aminotransferase-like (Major domain)"/>
    <property type="match status" value="1"/>
</dbReference>
<reference evidence="14 15" key="1">
    <citation type="submission" date="2018-12" db="EMBL/GenBank/DDBJ databases">
        <authorList>
            <consortium name="Pathogen Informatics"/>
        </authorList>
    </citation>
    <scope>NUCLEOTIDE SEQUENCE [LARGE SCALE GENOMIC DNA]</scope>
    <source>
        <strain evidence="14 15">NCTC8271</strain>
    </source>
</reference>
<protein>
    <recommendedName>
        <fullName evidence="3">cysteine desulfurase</fullName>
        <ecNumber evidence="3">2.8.1.7</ecNumber>
    </recommendedName>
</protein>
<evidence type="ECO:0000256" key="11">
    <source>
        <dbReference type="ARBA" id="ARBA00050776"/>
    </source>
</evidence>
<dbReference type="InterPro" id="IPR015422">
    <property type="entry name" value="PyrdxlP-dep_Trfase_small"/>
</dbReference>
<evidence type="ECO:0000256" key="12">
    <source>
        <dbReference type="RuleBase" id="RU004504"/>
    </source>
</evidence>
<dbReference type="Pfam" id="PF00266">
    <property type="entry name" value="Aminotran_5"/>
    <property type="match status" value="1"/>
</dbReference>
<evidence type="ECO:0000256" key="10">
    <source>
        <dbReference type="ARBA" id="ARBA00023014"/>
    </source>
</evidence>
<evidence type="ECO:0000259" key="13">
    <source>
        <dbReference type="Pfam" id="PF00266"/>
    </source>
</evidence>
<dbReference type="AlphaFoldDB" id="A0A447PBL2"/>
<keyword evidence="8" id="KW-0663">Pyridoxal phosphate</keyword>
<dbReference type="InterPro" id="IPR015421">
    <property type="entry name" value="PyrdxlP-dep_Trfase_major"/>
</dbReference>
<evidence type="ECO:0000256" key="1">
    <source>
        <dbReference type="ARBA" id="ARBA00001933"/>
    </source>
</evidence>
<keyword evidence="6" id="KW-0001">2Fe-2S</keyword>
<dbReference type="Gene3D" id="3.90.1150.10">
    <property type="entry name" value="Aspartate Aminotransferase, domain 1"/>
    <property type="match status" value="1"/>
</dbReference>
<dbReference type="EMBL" id="LR134148">
    <property type="protein sequence ID" value="VEA34243.1"/>
    <property type="molecule type" value="Genomic_DNA"/>
</dbReference>
<sequence length="274" mass="30284">MKLPIYLDYSATTPVDPRVAEKMMQFLTLDGTFGNPASRSHRFGWQAEEAVDIARNQIAELVGADPREIVFTSGATESDNLAIKGAANFYQKKGKHIITSKTEHKAVLDTCRQLEREGFEVTYLAPQRNGIIDLNELEAAMRDDTILVSIMHVNNEIGVVQDIATIGEMCRARGIIYHVDATQSVGKLPIDLSQLKVDLMSFSGHKIYGPKGIGALYVRRKPRIRIEAQMHGGGHERGMRSGTLPVHQIVGMGEAYRIAKRRDGDRNGPSARSA</sequence>
<keyword evidence="10" id="KW-0411">Iron-sulfur</keyword>
<dbReference type="GO" id="GO:0031071">
    <property type="term" value="F:cysteine desulfurase activity"/>
    <property type="evidence" value="ECO:0007669"/>
    <property type="project" value="UniProtKB-EC"/>
</dbReference>
<keyword evidence="5 14" id="KW-0808">Transferase</keyword>
<evidence type="ECO:0000256" key="4">
    <source>
        <dbReference type="ARBA" id="ARBA00022490"/>
    </source>
</evidence>
<gene>
    <name evidence="14" type="primary">iscS_1</name>
    <name evidence="14" type="ORF">NCTC8271_01693</name>
</gene>
<dbReference type="SUPFAM" id="SSF53383">
    <property type="entry name" value="PLP-dependent transferases"/>
    <property type="match status" value="1"/>
</dbReference>
<dbReference type="GO" id="GO:0051537">
    <property type="term" value="F:2 iron, 2 sulfur cluster binding"/>
    <property type="evidence" value="ECO:0007669"/>
    <property type="project" value="UniProtKB-KW"/>
</dbReference>
<keyword evidence="9" id="KW-0408">Iron</keyword>
<dbReference type="FunFam" id="3.40.640.10:FF:000003">
    <property type="entry name" value="Cysteine desulfurase IscS"/>
    <property type="match status" value="1"/>
</dbReference>
<evidence type="ECO:0000256" key="7">
    <source>
        <dbReference type="ARBA" id="ARBA00022723"/>
    </source>
</evidence>
<organism evidence="14 15">
    <name type="scientific">Salmonella enterica I</name>
    <dbReference type="NCBI Taxonomy" id="59201"/>
    <lineage>
        <taxon>Bacteria</taxon>
        <taxon>Pseudomonadati</taxon>
        <taxon>Pseudomonadota</taxon>
        <taxon>Gammaproteobacteria</taxon>
        <taxon>Enterobacterales</taxon>
        <taxon>Enterobacteriaceae</taxon>
        <taxon>Salmonella</taxon>
    </lineage>
</organism>
<dbReference type="InterPro" id="IPR000192">
    <property type="entry name" value="Aminotrans_V_dom"/>
</dbReference>
<evidence type="ECO:0000313" key="14">
    <source>
        <dbReference type="EMBL" id="VEA34243.1"/>
    </source>
</evidence>
<feature type="domain" description="Aminotransferase class V" evidence="13">
    <location>
        <begin position="5"/>
        <end position="259"/>
    </location>
</feature>
<accession>A0A447PBL2</accession>
<evidence type="ECO:0000256" key="3">
    <source>
        <dbReference type="ARBA" id="ARBA00012239"/>
    </source>
</evidence>
<comment type="similarity">
    <text evidence="2">Belongs to the class-V pyridoxal-phosphate-dependent aminotransferase family. NifS/IscS subfamily.</text>
</comment>
<keyword evidence="4" id="KW-0963">Cytoplasm</keyword>
<dbReference type="PROSITE" id="PS00595">
    <property type="entry name" value="AA_TRANSFER_CLASS_5"/>
    <property type="match status" value="1"/>
</dbReference>
<proteinExistence type="inferred from homology"/>
<dbReference type="GO" id="GO:0046872">
    <property type="term" value="F:metal ion binding"/>
    <property type="evidence" value="ECO:0007669"/>
    <property type="project" value="UniProtKB-KW"/>
</dbReference>
<evidence type="ECO:0000256" key="5">
    <source>
        <dbReference type="ARBA" id="ARBA00022679"/>
    </source>
</evidence>
<comment type="cofactor">
    <cofactor evidence="1 12">
        <name>pyridoxal 5'-phosphate</name>
        <dbReference type="ChEBI" id="CHEBI:597326"/>
    </cofactor>
</comment>